<keyword evidence="1" id="KW-0805">Transcription regulation</keyword>
<dbReference type="InterPro" id="IPR036388">
    <property type="entry name" value="WH-like_DNA-bd_sf"/>
</dbReference>
<dbReference type="SMART" id="SM00347">
    <property type="entry name" value="HTH_MARR"/>
    <property type="match status" value="1"/>
</dbReference>
<dbReference type="GO" id="GO:0003700">
    <property type="term" value="F:DNA-binding transcription factor activity"/>
    <property type="evidence" value="ECO:0007669"/>
    <property type="project" value="InterPro"/>
</dbReference>
<dbReference type="GO" id="GO:0003677">
    <property type="term" value="F:DNA binding"/>
    <property type="evidence" value="ECO:0007669"/>
    <property type="project" value="UniProtKB-KW"/>
</dbReference>
<dbReference type="Proteomes" id="UP000285908">
    <property type="component" value="Unassembled WGS sequence"/>
</dbReference>
<dbReference type="PROSITE" id="PS50995">
    <property type="entry name" value="HTH_MARR_2"/>
    <property type="match status" value="1"/>
</dbReference>
<dbReference type="PRINTS" id="PR00598">
    <property type="entry name" value="HTHMARR"/>
</dbReference>
<protein>
    <submittedName>
        <fullName evidence="5">MarR family transcriptional regulator</fullName>
    </submittedName>
</protein>
<evidence type="ECO:0000259" key="4">
    <source>
        <dbReference type="PROSITE" id="PS50995"/>
    </source>
</evidence>
<organism evidence="5 6">
    <name type="scientific">Mesobaculum littorinae</name>
    <dbReference type="NCBI Taxonomy" id="2486419"/>
    <lineage>
        <taxon>Bacteria</taxon>
        <taxon>Pseudomonadati</taxon>
        <taxon>Pseudomonadota</taxon>
        <taxon>Alphaproteobacteria</taxon>
        <taxon>Rhodobacterales</taxon>
        <taxon>Roseobacteraceae</taxon>
        <taxon>Mesobaculum</taxon>
    </lineage>
</organism>
<feature type="domain" description="HTH marR-type" evidence="4">
    <location>
        <begin position="29"/>
        <end position="159"/>
    </location>
</feature>
<evidence type="ECO:0000313" key="5">
    <source>
        <dbReference type="EMBL" id="RVV99097.1"/>
    </source>
</evidence>
<evidence type="ECO:0000256" key="1">
    <source>
        <dbReference type="ARBA" id="ARBA00023015"/>
    </source>
</evidence>
<dbReference type="PANTHER" id="PTHR42756:SF1">
    <property type="entry name" value="TRANSCRIPTIONAL REPRESSOR OF EMRAB OPERON"/>
    <property type="match status" value="1"/>
</dbReference>
<dbReference type="InterPro" id="IPR000835">
    <property type="entry name" value="HTH_MarR-typ"/>
</dbReference>
<keyword evidence="3" id="KW-0804">Transcription</keyword>
<keyword evidence="2" id="KW-0238">DNA-binding</keyword>
<dbReference type="InterPro" id="IPR036390">
    <property type="entry name" value="WH_DNA-bd_sf"/>
</dbReference>
<dbReference type="AlphaFoldDB" id="A0A438AKJ5"/>
<sequence length="164" mass="18808">MARNLAPSKRPAPTRSREGEEVLDLNGYVPFLLNALSNAWQRRTSADYRHHFGLGITEWRVLSMVNIEPGITQNGICRVIRMDKSAASRALSTLEGRGLLRFEAERGDPRKRRWWLSEEGQELHRRILDIALGHEGILTSEIPPDELRVFLSILKRMLQNIDPD</sequence>
<dbReference type="OrthoDB" id="8906692at2"/>
<dbReference type="PANTHER" id="PTHR42756">
    <property type="entry name" value="TRANSCRIPTIONAL REGULATOR, MARR"/>
    <property type="match status" value="1"/>
</dbReference>
<dbReference type="SUPFAM" id="SSF46785">
    <property type="entry name" value="Winged helix' DNA-binding domain"/>
    <property type="match status" value="1"/>
</dbReference>
<evidence type="ECO:0000313" key="6">
    <source>
        <dbReference type="Proteomes" id="UP000285908"/>
    </source>
</evidence>
<evidence type="ECO:0000256" key="2">
    <source>
        <dbReference type="ARBA" id="ARBA00023125"/>
    </source>
</evidence>
<gene>
    <name evidence="5" type="ORF">EKE94_08225</name>
</gene>
<dbReference type="EMBL" id="RQXX01000002">
    <property type="protein sequence ID" value="RVV99097.1"/>
    <property type="molecule type" value="Genomic_DNA"/>
</dbReference>
<keyword evidence="6" id="KW-1185">Reference proteome</keyword>
<name>A0A438AKJ5_9RHOB</name>
<reference evidence="5 6" key="1">
    <citation type="submission" date="2018-11" db="EMBL/GenBank/DDBJ databases">
        <title>Mesobaculum littorinae gen. nov., sp. nov., isolated from Littorina scabra that represents a novel genus of the order Rhodobacteraceae.</title>
        <authorList>
            <person name="Li F."/>
        </authorList>
    </citation>
    <scope>NUCLEOTIDE SEQUENCE [LARGE SCALE GENOMIC DNA]</scope>
    <source>
        <strain evidence="5 6">M0103</strain>
    </source>
</reference>
<evidence type="ECO:0000256" key="3">
    <source>
        <dbReference type="ARBA" id="ARBA00023163"/>
    </source>
</evidence>
<dbReference type="Gene3D" id="1.10.10.10">
    <property type="entry name" value="Winged helix-like DNA-binding domain superfamily/Winged helix DNA-binding domain"/>
    <property type="match status" value="1"/>
</dbReference>
<proteinExistence type="predicted"/>
<dbReference type="Pfam" id="PF12802">
    <property type="entry name" value="MarR_2"/>
    <property type="match status" value="1"/>
</dbReference>
<comment type="caution">
    <text evidence="5">The sequence shown here is derived from an EMBL/GenBank/DDBJ whole genome shotgun (WGS) entry which is preliminary data.</text>
</comment>
<accession>A0A438AKJ5</accession>